<evidence type="ECO:0000313" key="3">
    <source>
        <dbReference type="EMBL" id="THH38022.1"/>
    </source>
</evidence>
<dbReference type="SUPFAM" id="SSF52833">
    <property type="entry name" value="Thioredoxin-like"/>
    <property type="match status" value="1"/>
</dbReference>
<dbReference type="RefSeq" id="WP_136460914.1">
    <property type="nucleotide sequence ID" value="NZ_SRKY01000001.1"/>
</dbReference>
<gene>
    <name evidence="3" type="ORF">E4Z66_00125</name>
</gene>
<feature type="domain" description="Thioredoxin-like fold" evidence="2">
    <location>
        <begin position="48"/>
        <end position="137"/>
    </location>
</feature>
<dbReference type="OrthoDB" id="9811036at2"/>
<feature type="chain" id="PRO_5020557580" evidence="1">
    <location>
        <begin position="20"/>
        <end position="192"/>
    </location>
</feature>
<organism evidence="3 4">
    <name type="scientific">Aliishimia ponticola</name>
    <dbReference type="NCBI Taxonomy" id="2499833"/>
    <lineage>
        <taxon>Bacteria</taxon>
        <taxon>Pseudomonadati</taxon>
        <taxon>Pseudomonadota</taxon>
        <taxon>Alphaproteobacteria</taxon>
        <taxon>Rhodobacterales</taxon>
        <taxon>Paracoccaceae</taxon>
        <taxon>Aliishimia</taxon>
    </lineage>
</organism>
<evidence type="ECO:0000259" key="2">
    <source>
        <dbReference type="Pfam" id="PF13098"/>
    </source>
</evidence>
<dbReference type="Pfam" id="PF13098">
    <property type="entry name" value="Thioredoxin_2"/>
    <property type="match status" value="1"/>
</dbReference>
<protein>
    <submittedName>
        <fullName evidence="3">Thioredoxin</fullName>
    </submittedName>
</protein>
<keyword evidence="1" id="KW-0732">Signal</keyword>
<dbReference type="InterPro" id="IPR012336">
    <property type="entry name" value="Thioredoxin-like_fold"/>
</dbReference>
<dbReference type="Proteomes" id="UP000306602">
    <property type="component" value="Unassembled WGS sequence"/>
</dbReference>
<dbReference type="EMBL" id="SRKY01000001">
    <property type="protein sequence ID" value="THH38022.1"/>
    <property type="molecule type" value="Genomic_DNA"/>
</dbReference>
<evidence type="ECO:0000313" key="4">
    <source>
        <dbReference type="Proteomes" id="UP000306602"/>
    </source>
</evidence>
<dbReference type="InterPro" id="IPR036249">
    <property type="entry name" value="Thioredoxin-like_sf"/>
</dbReference>
<dbReference type="CDD" id="cd02951">
    <property type="entry name" value="SoxW"/>
    <property type="match status" value="1"/>
</dbReference>
<sequence>MSRLFALLSMVFLAAAAQASEIGDDGLHKTAWMRDTFKDLTEDLEEANAEGKRLLIIFEQRGCIYCAKMHKEVFPDPAVTKAIEDNYFVVQLNLHGDVEVTDFDGETLPEKAMARKWGVLFTPSMMFLPEEVPEGATAPQAAVAVMPGAFGKGTTLDLLTWVAEKRYLDQSEEDFQRYHARRIQERSNGSFD</sequence>
<dbReference type="AlphaFoldDB" id="A0A4S4NEP9"/>
<dbReference type="InterPro" id="IPR041737">
    <property type="entry name" value="SoxW"/>
</dbReference>
<proteinExistence type="predicted"/>
<accession>A0A4S4NEP9</accession>
<feature type="signal peptide" evidence="1">
    <location>
        <begin position="1"/>
        <end position="19"/>
    </location>
</feature>
<comment type="caution">
    <text evidence="3">The sequence shown here is derived from an EMBL/GenBank/DDBJ whole genome shotgun (WGS) entry which is preliminary data.</text>
</comment>
<evidence type="ECO:0000256" key="1">
    <source>
        <dbReference type="SAM" id="SignalP"/>
    </source>
</evidence>
<keyword evidence="4" id="KW-1185">Reference proteome</keyword>
<dbReference type="Gene3D" id="3.40.30.10">
    <property type="entry name" value="Glutaredoxin"/>
    <property type="match status" value="1"/>
</dbReference>
<name>A0A4S4NEP9_9RHOB</name>
<reference evidence="3 4" key="1">
    <citation type="submission" date="2019-04" db="EMBL/GenBank/DDBJ databases">
        <title>Shimia ponticola sp. nov., isolated from seawater.</title>
        <authorList>
            <person name="Kim Y.-O."/>
            <person name="Yoon J.-H."/>
        </authorList>
    </citation>
    <scope>NUCLEOTIDE SEQUENCE [LARGE SCALE GENOMIC DNA]</scope>
    <source>
        <strain evidence="3 4">MYP11</strain>
    </source>
</reference>